<reference evidence="1 2" key="1">
    <citation type="submission" date="2018-02" db="EMBL/GenBank/DDBJ databases">
        <title>The genomes of Aspergillus section Nigri reveals drivers in fungal speciation.</title>
        <authorList>
            <consortium name="DOE Joint Genome Institute"/>
            <person name="Vesth T.C."/>
            <person name="Nybo J."/>
            <person name="Theobald S."/>
            <person name="Brandl J."/>
            <person name="Frisvad J.C."/>
            <person name="Nielsen K.F."/>
            <person name="Lyhne E.K."/>
            <person name="Kogle M.E."/>
            <person name="Kuo A."/>
            <person name="Riley R."/>
            <person name="Clum A."/>
            <person name="Nolan M."/>
            <person name="Lipzen A."/>
            <person name="Salamov A."/>
            <person name="Henrissat B."/>
            <person name="Wiebenga A."/>
            <person name="De vries R.P."/>
            <person name="Grigoriev I.V."/>
            <person name="Mortensen U.H."/>
            <person name="Andersen M.R."/>
            <person name="Baker S.E."/>
        </authorList>
    </citation>
    <scope>NUCLEOTIDE SEQUENCE [LARGE SCALE GENOMIC DNA]</scope>
    <source>
        <strain evidence="1 2">CBS 114.80</strain>
    </source>
</reference>
<evidence type="ECO:0000313" key="2">
    <source>
        <dbReference type="Proteomes" id="UP000248817"/>
    </source>
</evidence>
<name>A0A2V5JBN8_9EURO</name>
<dbReference type="Proteomes" id="UP000248817">
    <property type="component" value="Unassembled WGS sequence"/>
</dbReference>
<protein>
    <submittedName>
        <fullName evidence="1">Uncharacterized protein</fullName>
    </submittedName>
</protein>
<organism evidence="1 2">
    <name type="scientific">Aspergillus indologenus CBS 114.80</name>
    <dbReference type="NCBI Taxonomy" id="1450541"/>
    <lineage>
        <taxon>Eukaryota</taxon>
        <taxon>Fungi</taxon>
        <taxon>Dikarya</taxon>
        <taxon>Ascomycota</taxon>
        <taxon>Pezizomycotina</taxon>
        <taxon>Eurotiomycetes</taxon>
        <taxon>Eurotiomycetidae</taxon>
        <taxon>Eurotiales</taxon>
        <taxon>Aspergillaceae</taxon>
        <taxon>Aspergillus</taxon>
        <taxon>Aspergillus subgen. Circumdati</taxon>
    </lineage>
</organism>
<dbReference type="EMBL" id="KZ825466">
    <property type="protein sequence ID" value="PYI36177.1"/>
    <property type="molecule type" value="Genomic_DNA"/>
</dbReference>
<accession>A0A2V5JBN8</accession>
<keyword evidence="2" id="KW-1185">Reference proteome</keyword>
<evidence type="ECO:0000313" key="1">
    <source>
        <dbReference type="EMBL" id="PYI36177.1"/>
    </source>
</evidence>
<dbReference type="AlphaFoldDB" id="A0A2V5JBN8"/>
<proteinExistence type="predicted"/>
<gene>
    <name evidence="1" type="ORF">BP00DRAFT_173261</name>
</gene>
<sequence>MQVAMEDELLSLTHSLLLDDVRVTVLVSQVQFEPYLSPSQDETLATLAGVDEELRSLLRHIVLPGTHISPAAAHLASLLRGCGYSINLVERQLRLYGSSYGARGYIAGRWPQALVALQQYKLLLREVLRLFNPNR</sequence>